<protein>
    <recommendedName>
        <fullName evidence="4">Auto-transporter adhesin head GIN domain-containing protein</fullName>
    </recommendedName>
</protein>
<evidence type="ECO:0000256" key="1">
    <source>
        <dbReference type="SAM" id="SignalP"/>
    </source>
</evidence>
<proteinExistence type="predicted"/>
<comment type="caution">
    <text evidence="2">The sequence shown here is derived from an EMBL/GenBank/DDBJ whole genome shotgun (WGS) entry which is preliminary data.</text>
</comment>
<keyword evidence="1" id="KW-0732">Signal</keyword>
<gene>
    <name evidence="2" type="ORF">A9Q93_06260</name>
</gene>
<evidence type="ECO:0008006" key="4">
    <source>
        <dbReference type="Google" id="ProtNLM"/>
    </source>
</evidence>
<name>A0A1Z8AZL3_9FLAO</name>
<dbReference type="AlphaFoldDB" id="A0A1Z8AZL3"/>
<evidence type="ECO:0000313" key="3">
    <source>
        <dbReference type="Proteomes" id="UP000196102"/>
    </source>
</evidence>
<dbReference type="Proteomes" id="UP000196102">
    <property type="component" value="Unassembled WGS sequence"/>
</dbReference>
<feature type="signal peptide" evidence="1">
    <location>
        <begin position="1"/>
        <end position="25"/>
    </location>
</feature>
<feature type="chain" id="PRO_5012373996" description="Auto-transporter adhesin head GIN domain-containing protein" evidence="1">
    <location>
        <begin position="26"/>
        <end position="224"/>
    </location>
</feature>
<accession>A0A1Z8AZL3</accession>
<reference evidence="3" key="1">
    <citation type="journal article" date="2017" name="Proc. Natl. Acad. Sci. U.S.A.">
        <title>Simulation of Deepwater Horizon oil plume reveals substrate specialization within a complex community of hydrocarbon-degraders.</title>
        <authorList>
            <person name="Hu P."/>
            <person name="Dubinsky E.A."/>
            <person name="Probst A.J."/>
            <person name="Wang J."/>
            <person name="Sieber C.M.K."/>
            <person name="Tom L.M."/>
            <person name="Gardinali P."/>
            <person name="Banfield J.F."/>
            <person name="Atlas R.M."/>
            <person name="Andersen G.L."/>
        </authorList>
    </citation>
    <scope>NUCLEOTIDE SEQUENCE [LARGE SCALE GENOMIC DNA]</scope>
</reference>
<dbReference type="EMBL" id="MAAX01000102">
    <property type="protein sequence ID" value="OUS15789.1"/>
    <property type="molecule type" value="Genomic_DNA"/>
</dbReference>
<organism evidence="2 3">
    <name type="scientific">Nonlabens dokdonensis</name>
    <dbReference type="NCBI Taxonomy" id="328515"/>
    <lineage>
        <taxon>Bacteria</taxon>
        <taxon>Pseudomonadati</taxon>
        <taxon>Bacteroidota</taxon>
        <taxon>Flavobacteriia</taxon>
        <taxon>Flavobacteriales</taxon>
        <taxon>Flavobacteriaceae</taxon>
        <taxon>Nonlabens</taxon>
    </lineage>
</organism>
<sequence length="224" mass="25303">MIQLQACFNIQRFFCVIILCCTAFAKADAQTATSIKNETQFSESEFTIVDIDIYQYLNLIIKTTNEDRVQITTSQNGEYKNAVILSGRVRNDSLLIRDPINPSFSFPEDKLSAHKIIDGTAILILPRDKRLVINTNAADISITGDYKNIYVNQLSGTCKINKVEGNMHYISVYADVFVELKNYDIICRSKTGKISPFEKDKLIKYFATLETVSGNITNSNKTKK</sequence>
<evidence type="ECO:0000313" key="2">
    <source>
        <dbReference type="EMBL" id="OUS15789.1"/>
    </source>
</evidence>